<evidence type="ECO:0000256" key="4">
    <source>
        <dbReference type="ARBA" id="ARBA00022692"/>
    </source>
</evidence>
<dbReference type="Gene3D" id="2.40.170.20">
    <property type="entry name" value="TonB-dependent receptor, beta-barrel domain"/>
    <property type="match status" value="1"/>
</dbReference>
<comment type="subcellular location">
    <subcellularLocation>
        <location evidence="1 10">Cell outer membrane</location>
        <topology evidence="1 10">Multi-pass membrane protein</topology>
    </subcellularLocation>
</comment>
<evidence type="ECO:0000256" key="6">
    <source>
        <dbReference type="ARBA" id="ARBA00023077"/>
    </source>
</evidence>
<keyword evidence="8 15" id="KW-0675">Receptor</keyword>
<evidence type="ECO:0000256" key="8">
    <source>
        <dbReference type="ARBA" id="ARBA00023170"/>
    </source>
</evidence>
<dbReference type="Proteomes" id="UP000306918">
    <property type="component" value="Unassembled WGS sequence"/>
</dbReference>
<reference evidence="15 16" key="1">
    <citation type="submission" date="2019-04" db="EMBL/GenBank/DDBJ databases">
        <title>Niastella caeni sp. nov., isolated from activated sludge.</title>
        <authorList>
            <person name="Sheng M."/>
        </authorList>
    </citation>
    <scope>NUCLEOTIDE SEQUENCE [LARGE SCALE GENOMIC DNA]</scope>
    <source>
        <strain evidence="15 16">HX-2-15</strain>
    </source>
</reference>
<dbReference type="GO" id="GO:0044718">
    <property type="term" value="P:siderophore transmembrane transport"/>
    <property type="evidence" value="ECO:0007669"/>
    <property type="project" value="TreeGrafter"/>
</dbReference>
<evidence type="ECO:0000256" key="9">
    <source>
        <dbReference type="ARBA" id="ARBA00023237"/>
    </source>
</evidence>
<dbReference type="PANTHER" id="PTHR30069:SF29">
    <property type="entry name" value="HEMOGLOBIN AND HEMOGLOBIN-HAPTOGLOBIN-BINDING PROTEIN 1-RELATED"/>
    <property type="match status" value="1"/>
</dbReference>
<keyword evidence="3 10" id="KW-1134">Transmembrane beta strand</keyword>
<comment type="caution">
    <text evidence="15">The sequence shown here is derived from an EMBL/GenBank/DDBJ whole genome shotgun (WGS) entry which is preliminary data.</text>
</comment>
<dbReference type="InterPro" id="IPR036942">
    <property type="entry name" value="Beta-barrel_TonB_sf"/>
</dbReference>
<gene>
    <name evidence="15" type="ORF">FAM09_01210</name>
</gene>
<accession>A0A4S8I3I4</accession>
<evidence type="ECO:0000256" key="3">
    <source>
        <dbReference type="ARBA" id="ARBA00022452"/>
    </source>
</evidence>
<evidence type="ECO:0000256" key="10">
    <source>
        <dbReference type="PROSITE-ProRule" id="PRU01360"/>
    </source>
</evidence>
<evidence type="ECO:0000256" key="1">
    <source>
        <dbReference type="ARBA" id="ARBA00004571"/>
    </source>
</evidence>
<organism evidence="15 16">
    <name type="scientific">Niastella caeni</name>
    <dbReference type="NCBI Taxonomy" id="2569763"/>
    <lineage>
        <taxon>Bacteria</taxon>
        <taxon>Pseudomonadati</taxon>
        <taxon>Bacteroidota</taxon>
        <taxon>Chitinophagia</taxon>
        <taxon>Chitinophagales</taxon>
        <taxon>Chitinophagaceae</taxon>
        <taxon>Niastella</taxon>
    </lineage>
</organism>
<dbReference type="OrthoDB" id="9764669at2"/>
<keyword evidence="4 10" id="KW-0812">Transmembrane</keyword>
<sequence length="751" mass="83883">MINDTQSMKKIISGVCIAITSLAASVEVFAQEIDTTTKITVLQDILVTSNRMELRKKQVPQKLDIITGHDIVMNPGSDVGDVIKKIAALDVIQRPNVATYATIRGFRPPVEPGRINPEVTVLLNGRQSGTQNLALFDPNNIERIEILKGPAGAIYGSNAMGGVINIITKRSTGKVSGNVYGGYGSFQTSEMGYSGGGNIIPKVDFNFSGTFLDRNADFRFGKGNLFRKLLGSEQVELFPATGAIKEFDTAYDGQKRNGTKLSYRTNSLRVAYQINSKWRVDVSGTSFLGRGLESSGDLRTLDAQQGSANRIYNTADISIKGCIKKHHLSLLGYMMAEENSTFNNYNGTTVVTPSPTYQRSEGIVKWIGGQMLDVFTAGQMIKFIAGFDYNEATSRTRAWNQGTAAQNFAVTAKAPTSPWSYVKTFAPFVQAHITLLHEKLIVNPGMRYDFINFGIISTPLFQNLTPKKESNRFISPSVGIQYNIMEGLAGHYNIGRAFRFAQAFEIAGYFEEYLPDNKIRITTGNPELKNEQNLTQDAGIKYNNSKRGYSFDITFFNTRVENRVRQIALTELTGQTYSDGRIIDRYLTYTNADKANIRGLEIEGSYDFGVLKNYHYGLRVFVNITRLIKAEDITKGSGTTPDVKNRIRNVAPLNVGYGIEFDNLKTFSARISGRYLSKRFAQDFGNSNPVLNGAYMKYPRYIVLDLTANYKIAKQHIVSFRISNITDENYYETRGYNMPGRFTGLRYTYRF</sequence>
<proteinExistence type="inferred from homology"/>
<dbReference type="PANTHER" id="PTHR30069">
    <property type="entry name" value="TONB-DEPENDENT OUTER MEMBRANE RECEPTOR"/>
    <property type="match status" value="1"/>
</dbReference>
<feature type="signal peptide" evidence="12">
    <location>
        <begin position="1"/>
        <end position="30"/>
    </location>
</feature>
<dbReference type="AlphaFoldDB" id="A0A4S8I3I4"/>
<feature type="chain" id="PRO_5020680089" evidence="12">
    <location>
        <begin position="31"/>
        <end position="751"/>
    </location>
</feature>
<dbReference type="SUPFAM" id="SSF56935">
    <property type="entry name" value="Porins"/>
    <property type="match status" value="1"/>
</dbReference>
<comment type="similarity">
    <text evidence="10 11">Belongs to the TonB-dependent receptor family.</text>
</comment>
<keyword evidence="16" id="KW-1185">Reference proteome</keyword>
<evidence type="ECO:0000256" key="12">
    <source>
        <dbReference type="SAM" id="SignalP"/>
    </source>
</evidence>
<dbReference type="PROSITE" id="PS52016">
    <property type="entry name" value="TONB_DEPENDENT_REC_3"/>
    <property type="match status" value="1"/>
</dbReference>
<evidence type="ECO:0000313" key="16">
    <source>
        <dbReference type="Proteomes" id="UP000306918"/>
    </source>
</evidence>
<keyword evidence="9 10" id="KW-0998">Cell outer membrane</keyword>
<dbReference type="InterPro" id="IPR012910">
    <property type="entry name" value="Plug_dom"/>
</dbReference>
<evidence type="ECO:0000256" key="2">
    <source>
        <dbReference type="ARBA" id="ARBA00022448"/>
    </source>
</evidence>
<keyword evidence="6 11" id="KW-0798">TonB box</keyword>
<evidence type="ECO:0000256" key="5">
    <source>
        <dbReference type="ARBA" id="ARBA00022729"/>
    </source>
</evidence>
<dbReference type="CDD" id="cd01347">
    <property type="entry name" value="ligand_gated_channel"/>
    <property type="match status" value="1"/>
</dbReference>
<dbReference type="InterPro" id="IPR000531">
    <property type="entry name" value="Beta-barrel_TonB"/>
</dbReference>
<evidence type="ECO:0000259" key="14">
    <source>
        <dbReference type="Pfam" id="PF07715"/>
    </source>
</evidence>
<feature type="domain" description="TonB-dependent receptor plug" evidence="14">
    <location>
        <begin position="56"/>
        <end position="163"/>
    </location>
</feature>
<dbReference type="InterPro" id="IPR037066">
    <property type="entry name" value="Plug_dom_sf"/>
</dbReference>
<dbReference type="GO" id="GO:0015344">
    <property type="term" value="F:siderophore uptake transmembrane transporter activity"/>
    <property type="evidence" value="ECO:0007669"/>
    <property type="project" value="TreeGrafter"/>
</dbReference>
<dbReference type="Pfam" id="PF07715">
    <property type="entry name" value="Plug"/>
    <property type="match status" value="1"/>
</dbReference>
<evidence type="ECO:0000256" key="7">
    <source>
        <dbReference type="ARBA" id="ARBA00023136"/>
    </source>
</evidence>
<feature type="domain" description="TonB-dependent receptor-like beta-barrel" evidence="13">
    <location>
        <begin position="228"/>
        <end position="725"/>
    </location>
</feature>
<evidence type="ECO:0000259" key="13">
    <source>
        <dbReference type="Pfam" id="PF00593"/>
    </source>
</evidence>
<evidence type="ECO:0000313" key="15">
    <source>
        <dbReference type="EMBL" id="THU40762.1"/>
    </source>
</evidence>
<keyword evidence="2 10" id="KW-0813">Transport</keyword>
<dbReference type="GO" id="GO:0009279">
    <property type="term" value="C:cell outer membrane"/>
    <property type="evidence" value="ECO:0007669"/>
    <property type="project" value="UniProtKB-SubCell"/>
</dbReference>
<name>A0A4S8I3I4_9BACT</name>
<evidence type="ECO:0000256" key="11">
    <source>
        <dbReference type="RuleBase" id="RU003357"/>
    </source>
</evidence>
<dbReference type="InterPro" id="IPR039426">
    <property type="entry name" value="TonB-dep_rcpt-like"/>
</dbReference>
<dbReference type="EMBL" id="STFF01000001">
    <property type="protein sequence ID" value="THU40762.1"/>
    <property type="molecule type" value="Genomic_DNA"/>
</dbReference>
<dbReference type="Pfam" id="PF00593">
    <property type="entry name" value="TonB_dep_Rec_b-barrel"/>
    <property type="match status" value="1"/>
</dbReference>
<keyword evidence="7 10" id="KW-0472">Membrane</keyword>
<protein>
    <submittedName>
        <fullName evidence="15">TonB-dependent receptor</fullName>
    </submittedName>
</protein>
<keyword evidence="5 12" id="KW-0732">Signal</keyword>
<dbReference type="Gene3D" id="2.170.130.10">
    <property type="entry name" value="TonB-dependent receptor, plug domain"/>
    <property type="match status" value="1"/>
</dbReference>